<dbReference type="SMART" id="SM00341">
    <property type="entry name" value="HRDC"/>
    <property type="match status" value="1"/>
</dbReference>
<dbReference type="InterPro" id="IPR051086">
    <property type="entry name" value="RNase_D-like"/>
</dbReference>
<dbReference type="InterPro" id="IPR002562">
    <property type="entry name" value="3'-5'_exonuclease_dom"/>
</dbReference>
<protein>
    <submittedName>
        <fullName evidence="3">Ribonuclease D</fullName>
    </submittedName>
</protein>
<dbReference type="InterPro" id="IPR012337">
    <property type="entry name" value="RNaseH-like_sf"/>
</dbReference>
<dbReference type="InterPro" id="IPR010997">
    <property type="entry name" value="HRDC-like_sf"/>
</dbReference>
<dbReference type="InterPro" id="IPR036397">
    <property type="entry name" value="RNaseH_sf"/>
</dbReference>
<feature type="domain" description="HRDC" evidence="2">
    <location>
        <begin position="238"/>
        <end position="318"/>
    </location>
</feature>
<evidence type="ECO:0000313" key="3">
    <source>
        <dbReference type="EMBL" id="MFC0625424.1"/>
    </source>
</evidence>
<evidence type="ECO:0000256" key="1">
    <source>
        <dbReference type="SAM" id="MobiDB-lite"/>
    </source>
</evidence>
<dbReference type="Gene3D" id="3.30.420.10">
    <property type="entry name" value="Ribonuclease H-like superfamily/Ribonuclease H"/>
    <property type="match status" value="1"/>
</dbReference>
<dbReference type="SUPFAM" id="SSF47819">
    <property type="entry name" value="HRDC-like"/>
    <property type="match status" value="1"/>
</dbReference>
<dbReference type="PROSITE" id="PS50967">
    <property type="entry name" value="HRDC"/>
    <property type="match status" value="1"/>
</dbReference>
<dbReference type="SMART" id="SM00474">
    <property type="entry name" value="35EXOc"/>
    <property type="match status" value="1"/>
</dbReference>
<evidence type="ECO:0000313" key="4">
    <source>
        <dbReference type="Proteomes" id="UP001589890"/>
    </source>
</evidence>
<dbReference type="EMBL" id="JBHLTC010000018">
    <property type="protein sequence ID" value="MFC0625424.1"/>
    <property type="molecule type" value="Genomic_DNA"/>
</dbReference>
<dbReference type="InterPro" id="IPR044876">
    <property type="entry name" value="HRDC_dom_sf"/>
</dbReference>
<dbReference type="Pfam" id="PF18305">
    <property type="entry name" value="DNA_pol_A_exoN"/>
    <property type="match status" value="1"/>
</dbReference>
<dbReference type="SUPFAM" id="SSF53098">
    <property type="entry name" value="Ribonuclease H-like"/>
    <property type="match status" value="1"/>
</dbReference>
<evidence type="ECO:0000259" key="2">
    <source>
        <dbReference type="PROSITE" id="PS50967"/>
    </source>
</evidence>
<name>A0ABV6QLA6_9ACTN</name>
<dbReference type="CDD" id="cd06142">
    <property type="entry name" value="RNaseD_exo"/>
    <property type="match status" value="1"/>
</dbReference>
<feature type="region of interest" description="Disordered" evidence="1">
    <location>
        <begin position="412"/>
        <end position="438"/>
    </location>
</feature>
<dbReference type="PANTHER" id="PTHR47649">
    <property type="entry name" value="RIBONUCLEASE D"/>
    <property type="match status" value="1"/>
</dbReference>
<sequence length="438" mass="47926">MSQADNEPTILAAEVPEDPTVELPLLELRDGLSDVVETAPELAEVIEAFRGGSGPVAVDAERASGYRYSHRAYLVQLRRAGSGSALVDPIPFGDLSALGDAIIDAEWIIHAANQDLACLAEVGMVPRTVFDTELAGRLLGYPKVGLASLVSEVLGYRMRKEHSAADWSTRPLPAPWLVYAALDVEMLIELRDAIEAELRRDGKWEWAQQEFAAILQAPPKEPKPDPWRRTSGMHRIRNRRGLAVVRALWEARDQIAAKADISPGRILPDSAIVEAAAAIPADRDTLQRLTAFKGRGAHRHMRVWWEAIDHARRLPDSELPKQGARYDGPPPARAWADRDPDAAARLSAARAGVSEIAEQHRLPTENLLSPDTIRRLAWSPPADADLAVFTEFLRTHGARPWQIALTAETLTDALATKPAQTPPPSPEPDDAPPLVDPA</sequence>
<dbReference type="InterPro" id="IPR002121">
    <property type="entry name" value="HRDC_dom"/>
</dbReference>
<dbReference type="RefSeq" id="WP_380047823.1">
    <property type="nucleotide sequence ID" value="NZ_JBHLTC010000018.1"/>
</dbReference>
<gene>
    <name evidence="3" type="ORF">ACFFGN_15190</name>
</gene>
<organism evidence="3 4">
    <name type="scientific">Kribbella deserti</name>
    <dbReference type="NCBI Taxonomy" id="1926257"/>
    <lineage>
        <taxon>Bacteria</taxon>
        <taxon>Bacillati</taxon>
        <taxon>Actinomycetota</taxon>
        <taxon>Actinomycetes</taxon>
        <taxon>Propionibacteriales</taxon>
        <taxon>Kribbellaceae</taxon>
        <taxon>Kribbella</taxon>
    </lineage>
</organism>
<reference evidence="3 4" key="1">
    <citation type="submission" date="2024-09" db="EMBL/GenBank/DDBJ databases">
        <authorList>
            <person name="Sun Q."/>
            <person name="Mori K."/>
        </authorList>
    </citation>
    <scope>NUCLEOTIDE SEQUENCE [LARGE SCALE GENOMIC DNA]</scope>
    <source>
        <strain evidence="3 4">CGMCC 1.15906</strain>
    </source>
</reference>
<dbReference type="Pfam" id="PF00570">
    <property type="entry name" value="HRDC"/>
    <property type="match status" value="1"/>
</dbReference>
<comment type="caution">
    <text evidence="3">The sequence shown here is derived from an EMBL/GenBank/DDBJ whole genome shotgun (WGS) entry which is preliminary data.</text>
</comment>
<dbReference type="Gene3D" id="1.10.150.80">
    <property type="entry name" value="HRDC domain"/>
    <property type="match status" value="2"/>
</dbReference>
<proteinExistence type="predicted"/>
<dbReference type="Proteomes" id="UP001589890">
    <property type="component" value="Unassembled WGS sequence"/>
</dbReference>
<dbReference type="PANTHER" id="PTHR47649:SF1">
    <property type="entry name" value="RIBONUCLEASE D"/>
    <property type="match status" value="1"/>
</dbReference>
<dbReference type="Pfam" id="PF01612">
    <property type="entry name" value="DNA_pol_A_exo1"/>
    <property type="match status" value="1"/>
</dbReference>
<keyword evidence="4" id="KW-1185">Reference proteome</keyword>
<dbReference type="InterPro" id="IPR041605">
    <property type="entry name" value="Exo_C"/>
</dbReference>
<accession>A0ABV6QLA6</accession>